<evidence type="ECO:0000259" key="1">
    <source>
        <dbReference type="Pfam" id="PF00535"/>
    </source>
</evidence>
<dbReference type="OrthoDB" id="9797391at2"/>
<feature type="domain" description="Glycosyltransferase 2-like" evidence="1">
    <location>
        <begin position="38"/>
        <end position="181"/>
    </location>
</feature>
<evidence type="ECO:0000313" key="2">
    <source>
        <dbReference type="EMBL" id="BAC90992.1"/>
    </source>
</evidence>
<name>Q7NCC8_GLOVI</name>
<dbReference type="Pfam" id="PF00535">
    <property type="entry name" value="Glycos_transf_2"/>
    <property type="match status" value="1"/>
</dbReference>
<dbReference type="RefSeq" id="WP_011143044.1">
    <property type="nucleotide sequence ID" value="NC_005125.1"/>
</dbReference>
<accession>Q7NCC8</accession>
<dbReference type="InParanoid" id="Q7NCC8"/>
<dbReference type="InterPro" id="IPR050834">
    <property type="entry name" value="Glycosyltransf_2"/>
</dbReference>
<dbReference type="Gene3D" id="3.90.550.10">
    <property type="entry name" value="Spore Coat Polysaccharide Biosynthesis Protein SpsA, Chain A"/>
    <property type="match status" value="1"/>
</dbReference>
<organism evidence="2 3">
    <name type="scientific">Gloeobacter violaceus (strain ATCC 29082 / PCC 7421)</name>
    <dbReference type="NCBI Taxonomy" id="251221"/>
    <lineage>
        <taxon>Bacteria</taxon>
        <taxon>Bacillati</taxon>
        <taxon>Cyanobacteriota</taxon>
        <taxon>Cyanophyceae</taxon>
        <taxon>Gloeobacterales</taxon>
        <taxon>Gloeobacteraceae</taxon>
        <taxon>Gloeobacter</taxon>
    </lineage>
</organism>
<dbReference type="PANTHER" id="PTHR43685">
    <property type="entry name" value="GLYCOSYLTRANSFERASE"/>
    <property type="match status" value="1"/>
</dbReference>
<dbReference type="Proteomes" id="UP000000557">
    <property type="component" value="Chromosome"/>
</dbReference>
<dbReference type="CAZy" id="GT2">
    <property type="family name" value="Glycosyltransferase Family 2"/>
</dbReference>
<sequence length="417" mass="45906">MLHICRPLRPLGSASPLLARLSHLPLVDAPLLPQCRSCVIVPVRDEAERIESTLAALAYQIERPGLPLDPRSYEVIVLANNCRDQTADIARRFADDRPQLRLHIVELTLPAAEAHVGRARQLLMDEAYRRFAGAGKARGIIASTDGDTRVALDWLAATAFEIDRGADAVGGRILTDDNERQALEAQARRCFLYDVGYQYLTAQLEACIDPDPLDAWPRHYQHFGASLALSAEAYARAGGLPAVRSPEDVALYCALRRIDAGIRHSPLVKVITSARRYGRAGMGLAAQLADWSTVGAGRKPYLVEAVGRTEERLVNRIRLRQLWRQPRSLASTDAEVAALATRLRVPSERLAEELSACQAFGLLWERLNPEDPANAPKSEVEEAIRQLRRRIVLWKQALKSARTGPVGIAPRAARGGG</sequence>
<dbReference type="FunFam" id="3.90.550.10:FF:000440">
    <property type="entry name" value="Gll3051 protein"/>
    <property type="match status" value="1"/>
</dbReference>
<dbReference type="STRING" id="251221.gene:10760556"/>
<dbReference type="AlphaFoldDB" id="Q7NCC8"/>
<dbReference type="PATRIC" id="fig|251221.4.peg.3080"/>
<gene>
    <name evidence="2" type="ordered locus">gll3051</name>
</gene>
<protein>
    <submittedName>
        <fullName evidence="2">Gll3051 protein</fullName>
    </submittedName>
</protein>
<dbReference type="EnsemblBacteria" id="BAC90992">
    <property type="protein sequence ID" value="BAC90992"/>
    <property type="gene ID" value="BAC90992"/>
</dbReference>
<reference evidence="2 3" key="1">
    <citation type="journal article" date="2003" name="DNA Res.">
        <title>Complete genome structure of Gloeobacter violaceus PCC 7421, a cyanobacterium that lacks thylakoids.</title>
        <authorList>
            <person name="Nakamura Y."/>
            <person name="Kaneko T."/>
            <person name="Sato S."/>
            <person name="Mimuro M."/>
            <person name="Miyashita H."/>
            <person name="Tsuchiya T."/>
            <person name="Sasamoto S."/>
            <person name="Watanabe A."/>
            <person name="Kawashima K."/>
            <person name="Kishida Y."/>
            <person name="Kiyokawa C."/>
            <person name="Kohara M."/>
            <person name="Matsumoto M."/>
            <person name="Matsuno A."/>
            <person name="Nakazaki N."/>
            <person name="Shimpo S."/>
            <person name="Takeuchi C."/>
            <person name="Yamada M."/>
            <person name="Tabata S."/>
        </authorList>
    </citation>
    <scope>NUCLEOTIDE SEQUENCE [LARGE SCALE GENOMIC DNA]</scope>
    <source>
        <strain evidence="3">ATCC 29082 / PCC 7421</strain>
    </source>
</reference>
<reference evidence="2 3" key="2">
    <citation type="journal article" date="2003" name="DNA Res.">
        <title>Complete genome structure of Gloeobacter violaceus PCC 7421, a cyanobacterium that lacks thylakoids (supplement).</title>
        <authorList>
            <person name="Nakamura Y."/>
            <person name="Kaneko T."/>
            <person name="Sato S."/>
            <person name="Mimuro M."/>
            <person name="Miyashita H."/>
            <person name="Tsuchiya T."/>
            <person name="Sasamoto S."/>
            <person name="Watanabe A."/>
            <person name="Kawashima K."/>
            <person name="Kishida Y."/>
            <person name="Kiyokawa C."/>
            <person name="Kohara M."/>
            <person name="Matsumoto M."/>
            <person name="Matsuno A."/>
            <person name="Nakazaki N."/>
            <person name="Shimpo S."/>
            <person name="Takeuchi C."/>
            <person name="Yamada M."/>
            <person name="Tabata S."/>
        </authorList>
    </citation>
    <scope>NUCLEOTIDE SEQUENCE [LARGE SCALE GENOMIC DNA]</scope>
    <source>
        <strain evidence="3">ATCC 29082 / PCC 7421</strain>
    </source>
</reference>
<dbReference type="SUPFAM" id="SSF53448">
    <property type="entry name" value="Nucleotide-diphospho-sugar transferases"/>
    <property type="match status" value="1"/>
</dbReference>
<dbReference type="EMBL" id="BA000045">
    <property type="protein sequence ID" value="BAC90992.1"/>
    <property type="molecule type" value="Genomic_DNA"/>
</dbReference>
<dbReference type="InterPro" id="IPR001173">
    <property type="entry name" value="Glyco_trans_2-like"/>
</dbReference>
<proteinExistence type="predicted"/>
<dbReference type="eggNOG" id="COG1215">
    <property type="taxonomic scope" value="Bacteria"/>
</dbReference>
<dbReference type="KEGG" id="gvi:gll3051"/>
<evidence type="ECO:0000313" key="3">
    <source>
        <dbReference type="Proteomes" id="UP000000557"/>
    </source>
</evidence>
<dbReference type="PANTHER" id="PTHR43685:SF14">
    <property type="entry name" value="GLYCOSYLTRANSFERASE 2-LIKE DOMAIN-CONTAINING PROTEIN"/>
    <property type="match status" value="1"/>
</dbReference>
<keyword evidence="3" id="KW-1185">Reference proteome</keyword>
<dbReference type="InterPro" id="IPR029044">
    <property type="entry name" value="Nucleotide-diphossugar_trans"/>
</dbReference>
<dbReference type="HOGENOM" id="CLU_025996_17_2_3"/>